<feature type="transmembrane region" description="Helical" evidence="1">
    <location>
        <begin position="111"/>
        <end position="130"/>
    </location>
</feature>
<feature type="transmembrane region" description="Helical" evidence="1">
    <location>
        <begin position="213"/>
        <end position="233"/>
    </location>
</feature>
<feature type="transmembrane region" description="Helical" evidence="1">
    <location>
        <begin position="170"/>
        <end position="193"/>
    </location>
</feature>
<dbReference type="Proteomes" id="UP000237271">
    <property type="component" value="Unassembled WGS sequence"/>
</dbReference>
<proteinExistence type="predicted"/>
<reference evidence="2 3" key="1">
    <citation type="journal article" date="2017" name="Genome Biol. Evol.">
        <title>Phytophthora megakarya and P. palmivora, closely related causal agents of cacao black pod rot, underwent increases in genome sizes and gene numbers by different mechanisms.</title>
        <authorList>
            <person name="Ali S.S."/>
            <person name="Shao J."/>
            <person name="Lary D.J."/>
            <person name="Kronmiller B."/>
            <person name="Shen D."/>
            <person name="Strem M.D."/>
            <person name="Amoako-Attah I."/>
            <person name="Akrofi A.Y."/>
            <person name="Begoude B.A."/>
            <person name="Ten Hoopen G.M."/>
            <person name="Coulibaly K."/>
            <person name="Kebe B.I."/>
            <person name="Melnick R.L."/>
            <person name="Guiltinan M.J."/>
            <person name="Tyler B.M."/>
            <person name="Meinhardt L.W."/>
            <person name="Bailey B.A."/>
        </authorList>
    </citation>
    <scope>NUCLEOTIDE SEQUENCE [LARGE SCALE GENOMIC DNA]</scope>
    <source>
        <strain evidence="3">sbr112.9</strain>
    </source>
</reference>
<dbReference type="EMBL" id="NCKW01003969">
    <property type="protein sequence ID" value="POM75223.1"/>
    <property type="molecule type" value="Genomic_DNA"/>
</dbReference>
<keyword evidence="1" id="KW-0472">Membrane</keyword>
<keyword evidence="1" id="KW-0812">Transmembrane</keyword>
<gene>
    <name evidence="2" type="ORF">PHPALM_7703</name>
</gene>
<feature type="transmembrane region" description="Helical" evidence="1">
    <location>
        <begin position="142"/>
        <end position="164"/>
    </location>
</feature>
<organism evidence="2 3">
    <name type="scientific">Phytophthora palmivora</name>
    <dbReference type="NCBI Taxonomy" id="4796"/>
    <lineage>
        <taxon>Eukaryota</taxon>
        <taxon>Sar</taxon>
        <taxon>Stramenopiles</taxon>
        <taxon>Oomycota</taxon>
        <taxon>Peronosporomycetes</taxon>
        <taxon>Peronosporales</taxon>
        <taxon>Peronosporaceae</taxon>
        <taxon>Phytophthora</taxon>
    </lineage>
</organism>
<feature type="transmembrane region" description="Helical" evidence="1">
    <location>
        <begin position="522"/>
        <end position="540"/>
    </location>
</feature>
<feature type="transmembrane region" description="Helical" evidence="1">
    <location>
        <begin position="300"/>
        <end position="319"/>
    </location>
</feature>
<evidence type="ECO:0000256" key="1">
    <source>
        <dbReference type="SAM" id="Phobius"/>
    </source>
</evidence>
<feature type="transmembrane region" description="Helical" evidence="1">
    <location>
        <begin position="77"/>
        <end position="99"/>
    </location>
</feature>
<sequence>MRTLKENNTPNLQNELLQPTITKQPDSQKSHICFFRYSLSPLYDFWERLQVSHCGQYSVERMLALDEYCQRVSITRILGVCFLFPLGPLLVVSFTEFLPLQPAENGAFANYVFWIRHTLIGIILIVCAMAQAKVWIPEMKLTMTQIVVVASGSAIVYTTLNILIADLWVFPIPFLIVAGAPLLFSIWAIASRIALGAHPLNGIQDGKLRGRRFLLLTSVHAALLGIYPVYQALFLAVDGALQLLVTALMPVLNLALKNLQTAWGSHLQDSLPEVIVFTCDVFGTIYSVLCMHSANSMKMVMVIVALNVFVLVLTLYGMNRRSRIARMSRSYHVGKPSLTLKNIDDSRPFDSLVKSTVNLLQVPGLLDATELREIRLLSGMQHKLSEENTTLMASLGPRSVYDSERRTSKRVTMSQIKSQYATVAIEGRKLSFSHFVVPPPPRSKIFRRLQAAVIVVPMVQSRFKRKHRGRLVSLQSFHHDSDESNTDTFRRLSLKPLKSLNLPSSVTPTVQQTLQLLFNNEYLGLIAYTQCFVPVIYLMYMPFLQSMPNHVYYPTHYRYFGNAHEFNQRMSVIAALAALQFAVLITLQVFVTKRFGVSTIYQVAFVLENQFLFLQGRLLIWLIFAVQSTLVHYGADFTFKFAWVTSS</sequence>
<feature type="transmembrane region" description="Helical" evidence="1">
    <location>
        <begin position="612"/>
        <end position="635"/>
    </location>
</feature>
<accession>A0A2P4YBN5</accession>
<evidence type="ECO:0000313" key="2">
    <source>
        <dbReference type="EMBL" id="POM75223.1"/>
    </source>
</evidence>
<dbReference type="OrthoDB" id="126165at2759"/>
<feature type="transmembrane region" description="Helical" evidence="1">
    <location>
        <begin position="570"/>
        <end position="591"/>
    </location>
</feature>
<protein>
    <recommendedName>
        <fullName evidence="4">Transmembrane protein</fullName>
    </recommendedName>
</protein>
<keyword evidence="3" id="KW-1185">Reference proteome</keyword>
<name>A0A2P4YBN5_9STRA</name>
<dbReference type="AlphaFoldDB" id="A0A2P4YBN5"/>
<keyword evidence="1" id="KW-1133">Transmembrane helix</keyword>
<evidence type="ECO:0008006" key="4">
    <source>
        <dbReference type="Google" id="ProtNLM"/>
    </source>
</evidence>
<evidence type="ECO:0000313" key="3">
    <source>
        <dbReference type="Proteomes" id="UP000237271"/>
    </source>
</evidence>
<comment type="caution">
    <text evidence="2">The sequence shown here is derived from an EMBL/GenBank/DDBJ whole genome shotgun (WGS) entry which is preliminary data.</text>
</comment>